<name>A0A5E4Z794_9BURK</name>
<feature type="transmembrane region" description="Helical" evidence="1">
    <location>
        <begin position="6"/>
        <end position="25"/>
    </location>
</feature>
<evidence type="ECO:0000313" key="2">
    <source>
        <dbReference type="EMBL" id="VVE57019.1"/>
    </source>
</evidence>
<protein>
    <recommendedName>
        <fullName evidence="4">Transmembrane protein</fullName>
    </recommendedName>
</protein>
<dbReference type="Proteomes" id="UP000366819">
    <property type="component" value="Unassembled WGS sequence"/>
</dbReference>
<dbReference type="EMBL" id="CABPSN010000012">
    <property type="protein sequence ID" value="VVE57019.1"/>
    <property type="molecule type" value="Genomic_DNA"/>
</dbReference>
<dbReference type="AlphaFoldDB" id="A0A5E4Z794"/>
<dbReference type="OrthoDB" id="9001309at2"/>
<keyword evidence="1" id="KW-1133">Transmembrane helix</keyword>
<gene>
    <name evidence="2" type="ORF">PAQ31011_05172</name>
</gene>
<evidence type="ECO:0008006" key="4">
    <source>
        <dbReference type="Google" id="ProtNLM"/>
    </source>
</evidence>
<dbReference type="RefSeq" id="WP_150578434.1">
    <property type="nucleotide sequence ID" value="NZ_CABPSN010000012.1"/>
</dbReference>
<evidence type="ECO:0000256" key="1">
    <source>
        <dbReference type="SAM" id="Phobius"/>
    </source>
</evidence>
<keyword evidence="3" id="KW-1185">Reference proteome</keyword>
<evidence type="ECO:0000313" key="3">
    <source>
        <dbReference type="Proteomes" id="UP000366819"/>
    </source>
</evidence>
<accession>A0A5E4Z794</accession>
<proteinExistence type="predicted"/>
<keyword evidence="1" id="KW-0812">Transmembrane</keyword>
<reference evidence="2 3" key="1">
    <citation type="submission" date="2019-08" db="EMBL/GenBank/DDBJ databases">
        <authorList>
            <person name="Peeters C."/>
        </authorList>
    </citation>
    <scope>NUCLEOTIDE SEQUENCE [LARGE SCALE GENOMIC DNA]</scope>
    <source>
        <strain evidence="2 3">LMG 31011</strain>
    </source>
</reference>
<organism evidence="2 3">
    <name type="scientific">Pandoraea aquatica</name>
    <dbReference type="NCBI Taxonomy" id="2508290"/>
    <lineage>
        <taxon>Bacteria</taxon>
        <taxon>Pseudomonadati</taxon>
        <taxon>Pseudomonadota</taxon>
        <taxon>Betaproteobacteria</taxon>
        <taxon>Burkholderiales</taxon>
        <taxon>Burkholderiaceae</taxon>
        <taxon>Pandoraea</taxon>
    </lineage>
</organism>
<sequence length="160" mass="17525">MVKSIFLKPFLIALALMIAIAVIFYQQIRTLTADWLLTDKSGQPTLVDSDLGSIKEVRLLDPSVSIAKVAVTNLSVISHQGSVATIGMTLSSSSPETRYPNLRIFLRSGDRVVRTIELKPTEYGHGATLRSEKIQVPITLRLGETGFTAQAYYENAEGQS</sequence>
<keyword evidence="1" id="KW-0472">Membrane</keyword>